<dbReference type="Gene3D" id="3.40.50.1820">
    <property type="entry name" value="alpha/beta hydrolase"/>
    <property type="match status" value="1"/>
</dbReference>
<dbReference type="InterPro" id="IPR019587">
    <property type="entry name" value="Polyketide_cyclase/dehydratase"/>
</dbReference>
<dbReference type="InterPro" id="IPR050266">
    <property type="entry name" value="AB_hydrolase_sf"/>
</dbReference>
<evidence type="ECO:0000259" key="2">
    <source>
        <dbReference type="Pfam" id="PF12697"/>
    </source>
</evidence>
<dbReference type="Pfam" id="PF12697">
    <property type="entry name" value="Abhydrolase_6"/>
    <property type="match status" value="1"/>
</dbReference>
<keyword evidence="1 3" id="KW-0378">Hydrolase</keyword>
<name>A0A936YJJ8_9HYPH</name>
<dbReference type="AlphaFoldDB" id="A0A936YJJ8"/>
<dbReference type="CDD" id="cd07821">
    <property type="entry name" value="PYR_PYL_RCAR_like"/>
    <property type="match status" value="1"/>
</dbReference>
<keyword evidence="4" id="KW-1185">Reference proteome</keyword>
<dbReference type="RefSeq" id="WP_201654311.1">
    <property type="nucleotide sequence ID" value="NZ_JAEQNC010000003.1"/>
</dbReference>
<reference evidence="3" key="1">
    <citation type="submission" date="2021-01" db="EMBL/GenBank/DDBJ databases">
        <title>Rhizobium sp. strain KVB221 16S ribosomal RNA gene Genome sequencing and assembly.</title>
        <authorList>
            <person name="Kang M."/>
        </authorList>
    </citation>
    <scope>NUCLEOTIDE SEQUENCE</scope>
    <source>
        <strain evidence="3">KVB221</strain>
    </source>
</reference>
<dbReference type="GO" id="GO:0016020">
    <property type="term" value="C:membrane"/>
    <property type="evidence" value="ECO:0007669"/>
    <property type="project" value="TreeGrafter"/>
</dbReference>
<dbReference type="Pfam" id="PF10604">
    <property type="entry name" value="Polyketide_cyc2"/>
    <property type="match status" value="1"/>
</dbReference>
<dbReference type="GO" id="GO:0016787">
    <property type="term" value="F:hydrolase activity"/>
    <property type="evidence" value="ECO:0007669"/>
    <property type="project" value="UniProtKB-KW"/>
</dbReference>
<dbReference type="EMBL" id="JAEQNC010000003">
    <property type="protein sequence ID" value="MBL0371455.1"/>
    <property type="molecule type" value="Genomic_DNA"/>
</dbReference>
<feature type="domain" description="AB hydrolase-1" evidence="2">
    <location>
        <begin position="170"/>
        <end position="411"/>
    </location>
</feature>
<evidence type="ECO:0000256" key="1">
    <source>
        <dbReference type="ARBA" id="ARBA00022801"/>
    </source>
</evidence>
<organism evidence="3 4">
    <name type="scientific">Rhizobium setariae</name>
    <dbReference type="NCBI Taxonomy" id="2801340"/>
    <lineage>
        <taxon>Bacteria</taxon>
        <taxon>Pseudomonadati</taxon>
        <taxon>Pseudomonadota</taxon>
        <taxon>Alphaproteobacteria</taxon>
        <taxon>Hyphomicrobiales</taxon>
        <taxon>Rhizobiaceae</taxon>
        <taxon>Rhizobium/Agrobacterium group</taxon>
        <taxon>Rhizobium</taxon>
    </lineage>
</organism>
<evidence type="ECO:0000313" key="4">
    <source>
        <dbReference type="Proteomes" id="UP000633219"/>
    </source>
</evidence>
<dbReference type="Gene3D" id="3.30.530.20">
    <property type="match status" value="1"/>
</dbReference>
<protein>
    <submittedName>
        <fullName evidence="3">Alpha/beta fold hydrolase</fullName>
    </submittedName>
</protein>
<dbReference type="SUPFAM" id="SSF55961">
    <property type="entry name" value="Bet v1-like"/>
    <property type="match status" value="1"/>
</dbReference>
<dbReference type="PRINTS" id="PR00111">
    <property type="entry name" value="ABHYDROLASE"/>
</dbReference>
<sequence length="430" mass="46751">MTDTPAETSPAIQVQCTEWIDAPADLVWTVVGDFGSGWHPAMETCRLEMTNGAAERVFTVAGVSTVFRERMLFHSDTERMLSYRMMAGSTVLDRYDATVRVVADGDGAKVVWSAVLAGQDPDAVAESASETREIFAAGLGFLKHRIEMRSLVAELPHRIGQLSAGEGELVLFLHGIGGRKENWRQQIQALAPHAHAVALDLRGYGESDLAFGELRLEDHFADIHAVMAAYGVERAHLVGMSYGSWMAASFAHAYPDRVTSLLLSGGCTGMSEAEPETVRAFREAREAPLDRGLTPADIAPDVVRMLKGPQCPPTAEAELLASMSAIRPEAYRAAVRCFTSPPFRLDFARFVMPVLMMTGEHDRLAPPAEISGVARRIAAARAMHKSPAEVRFEVLPGAGHLCNLEAPESYNRLLTGFLSSHLSKAEAHID</sequence>
<dbReference type="InterPro" id="IPR023393">
    <property type="entry name" value="START-like_dom_sf"/>
</dbReference>
<accession>A0A936YJJ8</accession>
<dbReference type="Proteomes" id="UP000633219">
    <property type="component" value="Unassembled WGS sequence"/>
</dbReference>
<dbReference type="PRINTS" id="PR00412">
    <property type="entry name" value="EPOXHYDRLASE"/>
</dbReference>
<proteinExistence type="predicted"/>
<dbReference type="PANTHER" id="PTHR43798">
    <property type="entry name" value="MONOACYLGLYCEROL LIPASE"/>
    <property type="match status" value="1"/>
</dbReference>
<dbReference type="SUPFAM" id="SSF53474">
    <property type="entry name" value="alpha/beta-Hydrolases"/>
    <property type="match status" value="1"/>
</dbReference>
<evidence type="ECO:0000313" key="3">
    <source>
        <dbReference type="EMBL" id="MBL0371455.1"/>
    </source>
</evidence>
<dbReference type="InterPro" id="IPR000639">
    <property type="entry name" value="Epox_hydrolase-like"/>
</dbReference>
<dbReference type="PANTHER" id="PTHR43798:SF31">
    <property type="entry name" value="AB HYDROLASE SUPERFAMILY PROTEIN YCLE"/>
    <property type="match status" value="1"/>
</dbReference>
<comment type="caution">
    <text evidence="3">The sequence shown here is derived from an EMBL/GenBank/DDBJ whole genome shotgun (WGS) entry which is preliminary data.</text>
</comment>
<gene>
    <name evidence="3" type="ORF">JJB09_05390</name>
</gene>
<dbReference type="InterPro" id="IPR000073">
    <property type="entry name" value="AB_hydrolase_1"/>
</dbReference>
<dbReference type="InterPro" id="IPR029058">
    <property type="entry name" value="AB_hydrolase_fold"/>
</dbReference>